<protein>
    <submittedName>
        <fullName evidence="2">Uncharacterized protein</fullName>
    </submittedName>
</protein>
<name>A0AAD3CL99_9STRA</name>
<gene>
    <name evidence="2" type="ORF">CTEN210_04502</name>
</gene>
<feature type="transmembrane region" description="Helical" evidence="1">
    <location>
        <begin position="284"/>
        <end position="302"/>
    </location>
</feature>
<comment type="caution">
    <text evidence="2">The sequence shown here is derived from an EMBL/GenBank/DDBJ whole genome shotgun (WGS) entry which is preliminary data.</text>
</comment>
<feature type="transmembrane region" description="Helical" evidence="1">
    <location>
        <begin position="246"/>
        <end position="264"/>
    </location>
</feature>
<dbReference type="AlphaFoldDB" id="A0AAD3CL99"/>
<keyword evidence="1" id="KW-0472">Membrane</keyword>
<organism evidence="2 3">
    <name type="scientific">Chaetoceros tenuissimus</name>
    <dbReference type="NCBI Taxonomy" id="426638"/>
    <lineage>
        <taxon>Eukaryota</taxon>
        <taxon>Sar</taxon>
        <taxon>Stramenopiles</taxon>
        <taxon>Ochrophyta</taxon>
        <taxon>Bacillariophyta</taxon>
        <taxon>Coscinodiscophyceae</taxon>
        <taxon>Chaetocerotophycidae</taxon>
        <taxon>Chaetocerotales</taxon>
        <taxon>Chaetocerotaceae</taxon>
        <taxon>Chaetoceros</taxon>
    </lineage>
</organism>
<accession>A0AAD3CL99</accession>
<keyword evidence="1" id="KW-0812">Transmembrane</keyword>
<keyword evidence="3" id="KW-1185">Reference proteome</keyword>
<dbReference type="Proteomes" id="UP001054902">
    <property type="component" value="Unassembled WGS sequence"/>
</dbReference>
<proteinExistence type="predicted"/>
<sequence>MYEEKFDSNASIESSTIHTSASGVVEESRKYAELQAIMTNFCTDAQPILAYYPPLDADESSEELYSEHDFASIQTRDFRTRIFFSNFEIEGNNAWIRTHHTDCAVRDHIDYVREYFEAAVVAQNHIAAKAALTGILDCIFNMDDREYYNFATIMASGLSFNATCTSFEEKSSQNYRQLGQEFAQIDIRGEGMTHSQAENMSMERKRLLLLMDIIFSQISTKQFMDNNKNIFRLVHAEIKGNKNKTSLVYCLFSFFLQACLAIFVVTQTLDLNRQGVKTKDDLRWGLYLLATLGSIFGLASAAPDMTNWRTIYKLFGNQIGLIYLIDVAVNIVIPIILVCVGWYLVTLQGDYINGVIMTTALLFIPQIDDQLPDLLGFEADAITENFIIYEAKLAYNRYLELSDDDVNRIFSGGKAKSNTKNKLNTSFTRTDVENQSLSSTHTVEDQDFGIDFSDFFLTNSVKEGSDSHEFIQPFNIRWQENGFHELDPSNYITADCLIKQIDFRYIDSRYTKPSIGYLRLTKMDGRIVEIDFASQGVSMERGRVHTLIGCFVITNFVMTSTEIESLRVVGSKDCETFAKGVEYYTVWGLTGDATRSLKRYNYLFDRQ</sequence>
<evidence type="ECO:0000313" key="3">
    <source>
        <dbReference type="Proteomes" id="UP001054902"/>
    </source>
</evidence>
<feature type="transmembrane region" description="Helical" evidence="1">
    <location>
        <begin position="323"/>
        <end position="345"/>
    </location>
</feature>
<evidence type="ECO:0000313" key="2">
    <source>
        <dbReference type="EMBL" id="GFH48026.1"/>
    </source>
</evidence>
<dbReference type="EMBL" id="BLLK01000025">
    <property type="protein sequence ID" value="GFH48026.1"/>
    <property type="molecule type" value="Genomic_DNA"/>
</dbReference>
<reference evidence="2 3" key="1">
    <citation type="journal article" date="2021" name="Sci. Rep.">
        <title>The genome of the diatom Chaetoceros tenuissimus carries an ancient integrated fragment of an extant virus.</title>
        <authorList>
            <person name="Hongo Y."/>
            <person name="Kimura K."/>
            <person name="Takaki Y."/>
            <person name="Yoshida Y."/>
            <person name="Baba S."/>
            <person name="Kobayashi G."/>
            <person name="Nagasaki K."/>
            <person name="Hano T."/>
            <person name="Tomaru Y."/>
        </authorList>
    </citation>
    <scope>NUCLEOTIDE SEQUENCE [LARGE SCALE GENOMIC DNA]</scope>
    <source>
        <strain evidence="2 3">NIES-3715</strain>
    </source>
</reference>
<evidence type="ECO:0000256" key="1">
    <source>
        <dbReference type="SAM" id="Phobius"/>
    </source>
</evidence>
<keyword evidence="1" id="KW-1133">Transmembrane helix</keyword>